<accession>A0A8B8BAW3</accession>
<dbReference type="PANTHER" id="PTHR24121:SF21">
    <property type="entry name" value="ANKYRIN REPEAT FAMILY PROTEIN"/>
    <property type="match status" value="1"/>
</dbReference>
<evidence type="ECO:0000256" key="2">
    <source>
        <dbReference type="PROSITE-ProRule" id="PRU00023"/>
    </source>
</evidence>
<keyword evidence="7" id="KW-1185">Reference proteome</keyword>
<dbReference type="RefSeq" id="XP_022300150.1">
    <property type="nucleotide sequence ID" value="XM_022444442.1"/>
</dbReference>
<evidence type="ECO:0000313" key="9">
    <source>
        <dbReference type="RefSeq" id="XP_022300146.1"/>
    </source>
</evidence>
<dbReference type="RefSeq" id="XP_022300147.1">
    <property type="nucleotide sequence ID" value="XM_022444439.1"/>
</dbReference>
<evidence type="ECO:0000256" key="1">
    <source>
        <dbReference type="ARBA" id="ARBA00022737"/>
    </source>
</evidence>
<dbReference type="RefSeq" id="XP_022300148.1">
    <property type="nucleotide sequence ID" value="XM_022444440.1"/>
</dbReference>
<evidence type="ECO:0000313" key="13">
    <source>
        <dbReference type="RefSeq" id="XP_022300150.1"/>
    </source>
</evidence>
<dbReference type="RefSeq" id="XP_022300146.1">
    <property type="nucleotide sequence ID" value="XM_022444438.1"/>
</dbReference>
<evidence type="ECO:0000313" key="10">
    <source>
        <dbReference type="RefSeq" id="XP_022300147.1"/>
    </source>
</evidence>
<keyword evidence="5" id="KW-0732">Signal</keyword>
<keyword evidence="4" id="KW-1133">Transmembrane helix</keyword>
<evidence type="ECO:0000256" key="5">
    <source>
        <dbReference type="SAM" id="SignalP"/>
    </source>
</evidence>
<dbReference type="PROSITE" id="PS50297">
    <property type="entry name" value="ANK_REP_REGION"/>
    <property type="match status" value="1"/>
</dbReference>
<dbReference type="Pfam" id="PF12796">
    <property type="entry name" value="Ank_2"/>
    <property type="match status" value="4"/>
</dbReference>
<protein>
    <submittedName>
        <fullName evidence="8 9">Uncharacterized protein LOC111108503 isoform X1</fullName>
    </submittedName>
</protein>
<evidence type="ECO:0000313" key="12">
    <source>
        <dbReference type="RefSeq" id="XP_022300149.1"/>
    </source>
</evidence>
<evidence type="ECO:0000256" key="3">
    <source>
        <dbReference type="SAM" id="MobiDB-lite"/>
    </source>
</evidence>
<dbReference type="PROSITE" id="PS50088">
    <property type="entry name" value="ANK_REPEAT"/>
    <property type="match status" value="1"/>
</dbReference>
<evidence type="ECO:0000313" key="11">
    <source>
        <dbReference type="RefSeq" id="XP_022300148.1"/>
    </source>
</evidence>
<dbReference type="Gene3D" id="3.40.50.300">
    <property type="entry name" value="P-loop containing nucleotide triphosphate hydrolases"/>
    <property type="match status" value="2"/>
</dbReference>
<keyword evidence="4" id="KW-0472">Membrane</keyword>
<sequence>MAGKMFPDSSLLLYTGLFIMATGNAVNATYRFKVNPVDKCPRNETEFESAAKRVNCTGKSRYLCAPNRDLTNLIEFCTDRARSLFQQGNCLRLEGTGDLNHYDCAEFDTGCPDKPYMDDEIYKYPACLNIDTISQCFVAECPSRVTPAVNKNQNEDSGYESRTENHGGIIAAVVTIVIFLIIAVAAAVIYMYNRSRKKNILKENSSQDELRKFLQNENVVVHHARCIIVGCSGAGKTTLLKRLEGASFKEVKNLQKTESVDVHVNQFEVLENENTIKHVKGSKEENSLTIPFSVDGIKNKKTAAAPDKSAENTEDGHNVSVLETTTSNVEETEPEEHGEGDPLLESIELRPTKEMHNPNVDPLNAQDPRSDVGRDIEKNDPKNDEKSDTSPMNTIMKAVHYLSEHPRNNRITFLDFAGESIYYVSHQIYLSPKTVYILVVDMSKKPDEIETKTPENELTRFELWTYKDYYKFWLKSIDSLSDTHTPVIFVGTHAENKSHEECREFFKKFFALFSGHEDLQRHIHTDRWFAISFPERGSKLEDLHELKTCIAEIVQNRPYWDENIRPALPIFEYMLRKEIKEKIVLRESLLEFNDSIDKEFKLNEDEINKMLEYLNRVGSLLHRDEDDIRDIVILDVQWFVDAFKSIITYLVDMKDPNDRERDYFRKTGELKDDQLDTIWKKTPNEGKEYFKYKKEILSYMEHLGLLTVCESRCSNSESNFSKWYYFPSMNTRKFEVEHAPENFKTSSILCFQFDEKGQFPIFVFYALVAKCNKMENWNISEKGRRKCIYEKGAKFSFRHSFVVICICKFQIQVQVFLPSDMNDKTSIAILEEIQTSVESRIREFKVYKYDVGYKCQKGKLFDESDNSFIPLNDFPVYRKYCNRCSGSKEHLVHNSICWVKRTKKECEDKFKKVDEKTDEGAISIKNILDACRDGNIENFRFHLKSEIGERKKLLERSAENGWNVLHHAARGGNLKIFEELLSENMDICQKTNEQWTVLHIAAKYGNFEICGCILKDERFIPYHNAVSSTGKNACHFAAEGGYVSVLQLLIDKKINAKMLTNDKQNIFHYACIYNQLDMCKFIAQQYPDFVNAENEDKWNAVMFAAKYGHVQILRFLHENKNSLTSVSESKRTSLHIACDNGHIDACKYLVETCPSLLTVVDHKGRHAGHFAVRSGNVDIVEYLETKMDLTKDTYTRMNLLHMASLHCHSNMCRYLLQGYPDLNEKKTANEWTTLHFVAAKGKNNGNEIEIFEMLLNAEKKVDIMGLTSKKNSVLTLAIKYNEHDFAEYLFNNHYNLLNIPGVNNPRETGNEDPNMKILLNRYLP</sequence>
<dbReference type="InterPro" id="IPR027417">
    <property type="entry name" value="P-loop_NTPase"/>
</dbReference>
<feature type="compositionally biased region" description="Basic and acidic residues" evidence="3">
    <location>
        <begin position="347"/>
        <end position="356"/>
    </location>
</feature>
<dbReference type="InterPro" id="IPR002110">
    <property type="entry name" value="Ankyrin_rpt"/>
</dbReference>
<gene>
    <name evidence="8 9 10 11 12 13 14" type="primary">LOC111108503</name>
</gene>
<organism evidence="7 9">
    <name type="scientific">Crassostrea virginica</name>
    <name type="common">Eastern oyster</name>
    <dbReference type="NCBI Taxonomy" id="6565"/>
    <lineage>
        <taxon>Eukaryota</taxon>
        <taxon>Metazoa</taxon>
        <taxon>Spiralia</taxon>
        <taxon>Lophotrochozoa</taxon>
        <taxon>Mollusca</taxon>
        <taxon>Bivalvia</taxon>
        <taxon>Autobranchia</taxon>
        <taxon>Pteriomorphia</taxon>
        <taxon>Ostreida</taxon>
        <taxon>Ostreoidea</taxon>
        <taxon>Ostreidae</taxon>
        <taxon>Crassostrea</taxon>
    </lineage>
</organism>
<dbReference type="Proteomes" id="UP000694844">
    <property type="component" value="Chromosome 8"/>
</dbReference>
<feature type="domain" description="COR" evidence="6">
    <location>
        <begin position="597"/>
        <end position="702"/>
    </location>
</feature>
<dbReference type="RefSeq" id="XP_022300151.1">
    <property type="nucleotide sequence ID" value="XM_022444443.1"/>
</dbReference>
<dbReference type="SUPFAM" id="SSF48403">
    <property type="entry name" value="Ankyrin repeat"/>
    <property type="match status" value="2"/>
</dbReference>
<dbReference type="KEGG" id="cvn:111108503"/>
<name>A0A8B8BAW3_CRAVI</name>
<dbReference type="SUPFAM" id="SSF52540">
    <property type="entry name" value="P-loop containing nucleoside triphosphate hydrolases"/>
    <property type="match status" value="1"/>
</dbReference>
<dbReference type="SMART" id="SM00248">
    <property type="entry name" value="ANK"/>
    <property type="match status" value="10"/>
</dbReference>
<dbReference type="GeneID" id="111108503"/>
<feature type="signal peptide" evidence="5">
    <location>
        <begin position="1"/>
        <end position="28"/>
    </location>
</feature>
<feature type="chain" id="PRO_5044665994" evidence="5">
    <location>
        <begin position="29"/>
        <end position="1324"/>
    </location>
</feature>
<feature type="transmembrane region" description="Helical" evidence="4">
    <location>
        <begin position="169"/>
        <end position="192"/>
    </location>
</feature>
<feature type="region of interest" description="Disordered" evidence="3">
    <location>
        <begin position="301"/>
        <end position="390"/>
    </location>
</feature>
<proteinExistence type="predicted"/>
<reference evidence="8 9" key="1">
    <citation type="submission" date="2025-04" db="UniProtKB">
        <authorList>
            <consortium name="RefSeq"/>
        </authorList>
    </citation>
    <scope>IDENTIFICATION</scope>
    <source>
        <tissue evidence="8 9">Whole sample</tissue>
    </source>
</reference>
<dbReference type="RefSeq" id="XP_022300149.1">
    <property type="nucleotide sequence ID" value="XM_022444441.1"/>
</dbReference>
<dbReference type="Pfam" id="PF16095">
    <property type="entry name" value="COR-A"/>
    <property type="match status" value="1"/>
</dbReference>
<dbReference type="OrthoDB" id="60283at2759"/>
<evidence type="ECO:0000313" key="7">
    <source>
        <dbReference type="Proteomes" id="UP000694844"/>
    </source>
</evidence>
<feature type="compositionally biased region" description="Basic and acidic residues" evidence="3">
    <location>
        <begin position="308"/>
        <end position="317"/>
    </location>
</feature>
<evidence type="ECO:0000313" key="14">
    <source>
        <dbReference type="RefSeq" id="XP_022300151.1"/>
    </source>
</evidence>
<dbReference type="PANTHER" id="PTHR24121">
    <property type="entry name" value="NO MECHANORECEPTOR POTENTIAL C, ISOFORM D-RELATED"/>
    <property type="match status" value="1"/>
</dbReference>
<dbReference type="RefSeq" id="XP_022300145.1">
    <property type="nucleotide sequence ID" value="XM_022444437.1"/>
</dbReference>
<keyword evidence="2" id="KW-0040">ANK repeat</keyword>
<keyword evidence="4" id="KW-0812">Transmembrane</keyword>
<dbReference type="InterPro" id="IPR036770">
    <property type="entry name" value="Ankyrin_rpt-contain_sf"/>
</dbReference>
<feature type="repeat" description="ANK" evidence="2">
    <location>
        <begin position="960"/>
        <end position="992"/>
    </location>
</feature>
<evidence type="ECO:0000313" key="8">
    <source>
        <dbReference type="RefSeq" id="XP_022300145.1"/>
    </source>
</evidence>
<dbReference type="Gene3D" id="1.25.40.20">
    <property type="entry name" value="Ankyrin repeat-containing domain"/>
    <property type="match status" value="3"/>
</dbReference>
<feature type="compositionally biased region" description="Basic and acidic residues" evidence="3">
    <location>
        <begin position="368"/>
        <end position="388"/>
    </location>
</feature>
<evidence type="ECO:0000259" key="6">
    <source>
        <dbReference type="Pfam" id="PF16095"/>
    </source>
</evidence>
<evidence type="ECO:0000256" key="4">
    <source>
        <dbReference type="SAM" id="Phobius"/>
    </source>
</evidence>
<keyword evidence="1" id="KW-0677">Repeat</keyword>
<dbReference type="InterPro" id="IPR032171">
    <property type="entry name" value="COR-A"/>
</dbReference>